<dbReference type="InterPro" id="IPR014710">
    <property type="entry name" value="RmlC-like_jellyroll"/>
</dbReference>
<dbReference type="PANTHER" id="PTHR34571">
    <property type="entry name" value="(S)-UREIDOGLYCINE AMINOHYDROLASE"/>
    <property type="match status" value="1"/>
</dbReference>
<dbReference type="Proteomes" id="UP000290218">
    <property type="component" value="Unassembled WGS sequence"/>
</dbReference>
<dbReference type="OrthoDB" id="9814939at2"/>
<gene>
    <name evidence="1" type="ORF">ESB00_06865</name>
</gene>
<evidence type="ECO:0000313" key="2">
    <source>
        <dbReference type="Proteomes" id="UP000290218"/>
    </source>
</evidence>
<protein>
    <submittedName>
        <fullName evidence="1">(S)-ureidoglycine aminohydrolase</fullName>
        <ecNumber evidence="1">3.5.3.26</ecNumber>
    </submittedName>
</protein>
<dbReference type="PANTHER" id="PTHR34571:SF1">
    <property type="entry name" value="(S)-UREIDOGLYCINE AMINOHYDROLASE"/>
    <property type="match status" value="1"/>
</dbReference>
<reference evidence="1 2" key="1">
    <citation type="submission" date="2019-01" db="EMBL/GenBank/DDBJ databases">
        <title>Lacunisphaera sp. strain TWA-58.</title>
        <authorList>
            <person name="Chen W.-M."/>
        </authorList>
    </citation>
    <scope>NUCLEOTIDE SEQUENCE [LARGE SCALE GENOMIC DNA]</scope>
    <source>
        <strain evidence="1 2">TWA-58</strain>
    </source>
</reference>
<dbReference type="InterPro" id="IPR017627">
    <property type="entry name" value="UGHY"/>
</dbReference>
<dbReference type="EMBL" id="SDHX01000001">
    <property type="protein sequence ID" value="RXK55602.1"/>
    <property type="molecule type" value="Genomic_DNA"/>
</dbReference>
<sequence>MPELFGHTRAHVGPRHALLTPHNHVASAVPGISGATSVILINEAMGAKFAQLQVTFQAEGRAGQPAGPSQTFGYVMEGGGTLAVGKLKAKVNAGWYFYAPAGQTWSLTGVKPGTQVTLFQKKYVPLPGTAAPAPIIADADKVKGTPFLGDPAANLQVLLPDDPAFDMAVNVFAYQPGGHLPFVEVHVMEHGLLMLGGQGVYRLEDSWYPVEKGDVIWMGPYCPQWFVAMGKTPASYLYYKDVNRAAL</sequence>
<dbReference type="NCBIfam" id="TIGR03214">
    <property type="entry name" value="ura-cupin"/>
    <property type="match status" value="1"/>
</dbReference>
<dbReference type="InterPro" id="IPR044697">
    <property type="entry name" value="UGlyAH_cupin_C"/>
</dbReference>
<name>A0A4Q1C9S8_9BACT</name>
<proteinExistence type="predicted"/>
<dbReference type="SUPFAM" id="SSF51182">
    <property type="entry name" value="RmlC-like cupins"/>
    <property type="match status" value="1"/>
</dbReference>
<keyword evidence="2" id="KW-1185">Reference proteome</keyword>
<comment type="caution">
    <text evidence="1">The sequence shown here is derived from an EMBL/GenBank/DDBJ whole genome shotgun (WGS) entry which is preliminary data.</text>
</comment>
<dbReference type="GO" id="GO:0071522">
    <property type="term" value="F:ureidoglycine aminohydrolase activity"/>
    <property type="evidence" value="ECO:0007669"/>
    <property type="project" value="UniProtKB-EC"/>
</dbReference>
<dbReference type="InterPro" id="IPR011051">
    <property type="entry name" value="RmlC_Cupin_sf"/>
</dbReference>
<accession>A0A4Q1C9S8</accession>
<organism evidence="1 2">
    <name type="scientific">Oleiharenicola lentus</name>
    <dbReference type="NCBI Taxonomy" id="2508720"/>
    <lineage>
        <taxon>Bacteria</taxon>
        <taxon>Pseudomonadati</taxon>
        <taxon>Verrucomicrobiota</taxon>
        <taxon>Opitutia</taxon>
        <taxon>Opitutales</taxon>
        <taxon>Opitutaceae</taxon>
        <taxon>Oleiharenicola</taxon>
    </lineage>
</organism>
<dbReference type="CDD" id="cd02212">
    <property type="entry name" value="cupin_UGlyAH_C"/>
    <property type="match status" value="1"/>
</dbReference>
<dbReference type="RefSeq" id="WP_129046967.1">
    <property type="nucleotide sequence ID" value="NZ_SDHX01000001.1"/>
</dbReference>
<keyword evidence="1" id="KW-0378">Hydrolase</keyword>
<evidence type="ECO:0000313" key="1">
    <source>
        <dbReference type="EMBL" id="RXK55602.1"/>
    </source>
</evidence>
<dbReference type="EC" id="3.5.3.26" evidence="1"/>
<dbReference type="AlphaFoldDB" id="A0A4Q1C9S8"/>
<dbReference type="Gene3D" id="2.60.120.10">
    <property type="entry name" value="Jelly Rolls"/>
    <property type="match status" value="1"/>
</dbReference>